<dbReference type="EMBL" id="UYRR01031513">
    <property type="protein sequence ID" value="VDK50677.1"/>
    <property type="molecule type" value="Genomic_DNA"/>
</dbReference>
<evidence type="ECO:0000313" key="3">
    <source>
        <dbReference type="Proteomes" id="UP000267096"/>
    </source>
</evidence>
<sequence>MDSSVAMSCTDNDGDKEDVINGENDSEKNNSNENVIGFDTASSNSSNDSNMCNKDTTTNAPKLSLEEQVNELERNVTFISHQVTLLMNALHVPACPCEICAPTYKTQMMRMKVCDSSKIPFASYSTPTDYCCYDSKRTKMLLDACCSTKENNYNNSNINYNNIQTSSPQAPLSPSPNCSSSTELNVTSAAVSQMTSLLSNVDGCDQLLSQILLQQQNCPMNSGNGLAGFVQALAITSNNDNSIDHNNNSNQTAAVNASPKVFSSTSNRNNICNNVSSACSSLSSSTTINNTTTNSCGRRSKYCSASQKKVVAEYANIHGASAAARKFNIPPAVAAYYHRKQFRQQHISGQRQSAAARGCGIDSPSVASGDDLESDWSTSLSFINNNQQTSANNKQQQLVLQCEQHVNNKLNAAHCSGSPGFLRGRGRGRPKLIGDELDAELVDYMVQVKQSDPRGHLTASQALAIARDYIMEKAPGLLQEHGGQIKLKLTWAMKLVSRISERQKEIELGLPAGTLSRTGSVTATSHLPGGNFMADMMAQNLFNQHMMKQATAASSGGRTTAVSATPQILNVRELELPKANGSVEKGEIIMAERDEGDFKTTIIKEESEGNNGEDDSIESDSDDDDDAIMDEQTIDNNDSIDDNPLQLNIQTNCHLQQQQFIPTNAF</sequence>
<proteinExistence type="predicted"/>
<protein>
    <submittedName>
        <fullName evidence="4">HTH psq-type domain-containing protein</fullName>
    </submittedName>
</protein>
<feature type="compositionally biased region" description="Polar residues" evidence="1">
    <location>
        <begin position="1"/>
        <end position="11"/>
    </location>
</feature>
<dbReference type="PANTHER" id="PTHR36522">
    <property type="entry name" value="AT HOOK-CONTAINING PROTEIN ATTF-4"/>
    <property type="match status" value="1"/>
</dbReference>
<feature type="compositionally biased region" description="Polar residues" evidence="1">
    <location>
        <begin position="51"/>
        <end position="60"/>
    </location>
</feature>
<keyword evidence="3" id="KW-1185">Reference proteome</keyword>
<dbReference type="Proteomes" id="UP000267096">
    <property type="component" value="Unassembled WGS sequence"/>
</dbReference>
<evidence type="ECO:0000256" key="1">
    <source>
        <dbReference type="SAM" id="MobiDB-lite"/>
    </source>
</evidence>
<dbReference type="InterPro" id="IPR038839">
    <property type="entry name" value="Attf-4-like"/>
</dbReference>
<dbReference type="WBParaSite" id="ASIM_0001439701-mRNA-1">
    <property type="protein sequence ID" value="ASIM_0001439701-mRNA-1"/>
    <property type="gene ID" value="ASIM_0001439701"/>
</dbReference>
<feature type="region of interest" description="Disordered" evidence="1">
    <location>
        <begin position="1"/>
        <end position="60"/>
    </location>
</feature>
<reference evidence="4" key="1">
    <citation type="submission" date="2017-02" db="UniProtKB">
        <authorList>
            <consortium name="WormBaseParasite"/>
        </authorList>
    </citation>
    <scope>IDENTIFICATION</scope>
</reference>
<feature type="compositionally biased region" description="Acidic residues" evidence="1">
    <location>
        <begin position="611"/>
        <end position="641"/>
    </location>
</feature>
<reference evidence="2 3" key="2">
    <citation type="submission" date="2018-11" db="EMBL/GenBank/DDBJ databases">
        <authorList>
            <consortium name="Pathogen Informatics"/>
        </authorList>
    </citation>
    <scope>NUCLEOTIDE SEQUENCE [LARGE SCALE GENOMIC DNA]</scope>
</reference>
<dbReference type="PANTHER" id="PTHR36522:SF1">
    <property type="entry name" value="AT HOOK-CONTAINING PROTEIN ATTF-4"/>
    <property type="match status" value="1"/>
</dbReference>
<dbReference type="AlphaFoldDB" id="A0A0M3K0Q1"/>
<feature type="region of interest" description="Disordered" evidence="1">
    <location>
        <begin position="597"/>
        <end position="643"/>
    </location>
</feature>
<feature type="compositionally biased region" description="Basic and acidic residues" evidence="1">
    <location>
        <begin position="597"/>
        <end position="607"/>
    </location>
</feature>
<dbReference type="OrthoDB" id="5866640at2759"/>
<accession>A0A0M3K0Q1</accession>
<evidence type="ECO:0000313" key="4">
    <source>
        <dbReference type="WBParaSite" id="ASIM_0001439701-mRNA-1"/>
    </source>
</evidence>
<evidence type="ECO:0000313" key="2">
    <source>
        <dbReference type="EMBL" id="VDK50677.1"/>
    </source>
</evidence>
<gene>
    <name evidence="2" type="ORF">ASIM_LOCUS13824</name>
</gene>
<organism evidence="4">
    <name type="scientific">Anisakis simplex</name>
    <name type="common">Herring worm</name>
    <dbReference type="NCBI Taxonomy" id="6269"/>
    <lineage>
        <taxon>Eukaryota</taxon>
        <taxon>Metazoa</taxon>
        <taxon>Ecdysozoa</taxon>
        <taxon>Nematoda</taxon>
        <taxon>Chromadorea</taxon>
        <taxon>Rhabditida</taxon>
        <taxon>Spirurina</taxon>
        <taxon>Ascaridomorpha</taxon>
        <taxon>Ascaridoidea</taxon>
        <taxon>Anisakidae</taxon>
        <taxon>Anisakis</taxon>
        <taxon>Anisakis simplex complex</taxon>
    </lineage>
</organism>
<name>A0A0M3K0Q1_ANISI</name>